<dbReference type="EMBL" id="AC006951">
    <property type="protein sequence ID" value="AAM15332.1"/>
    <property type="molecule type" value="Genomic_DNA"/>
</dbReference>
<proteinExistence type="predicted"/>
<keyword evidence="1" id="KW-0695">RNA-directed DNA polymerase</keyword>
<dbReference type="ExpressionAtlas" id="Q8S8E9">
    <property type="expression patterns" value="differential"/>
</dbReference>
<evidence type="ECO:0000313" key="1">
    <source>
        <dbReference type="EMBL" id="AAM15332.1"/>
    </source>
</evidence>
<reference evidence="1" key="2">
    <citation type="submission" date="2000-03" db="EMBL/GenBank/DDBJ databases">
        <authorList>
            <person name="Lin X."/>
            <person name="Kaul S."/>
            <person name="Shea T.P."/>
            <person name="Fujii C.Y."/>
            <person name="Shen M."/>
            <person name="VanAken S.E."/>
            <person name="Barnstead M.E."/>
            <person name="Mason T.M."/>
            <person name="Bowman C.L."/>
            <person name="Ronning C.M."/>
            <person name="Benito M.-I."/>
            <person name="Carrera A.J."/>
            <person name="Creasy T.H."/>
            <person name="Buell C.R."/>
            <person name="Town C.D."/>
            <person name="Nierman W.C."/>
            <person name="Fraser C.M."/>
            <person name="Venter J.C."/>
        </authorList>
    </citation>
    <scope>NUCLEOTIDE SEQUENCE</scope>
</reference>
<dbReference type="AlphaFoldDB" id="Q8S8E9"/>
<keyword evidence="1" id="KW-0548">Nucleotidyltransferase</keyword>
<sequence>MFAAKEVLKLGIRKTIGSGFGTCIWTDPWIPDSPARPPKGLTSERDPLVYVNSLIDFGTKQWKMDRLRKLFPPDEITFILGIKPSLNVSSDGYCWTMTKSGNYSVKSGYEAARTLSHPVCDHPSQGPSVTALKAQKARNRKIFDNLSVPPKETLDLAIHEEEEWRRANQREIPLNEANPTTPVMTVPTDNLVCFIDGSWHGAEARSIHGCLVVQGGRLVYLGLKGSRRSLSPLHAELETLLWSMKCLLAVPMSSILILMDCLDLLKMTSNPEE</sequence>
<organism evidence="1">
    <name type="scientific">Arabidopsis thaliana</name>
    <name type="common">Mouse-ear cress</name>
    <dbReference type="NCBI Taxonomy" id="3702"/>
    <lineage>
        <taxon>Eukaryota</taxon>
        <taxon>Viridiplantae</taxon>
        <taxon>Streptophyta</taxon>
        <taxon>Embryophyta</taxon>
        <taxon>Tracheophyta</taxon>
        <taxon>Spermatophyta</taxon>
        <taxon>Magnoliopsida</taxon>
        <taxon>eudicotyledons</taxon>
        <taxon>Gunneridae</taxon>
        <taxon>Pentapetalae</taxon>
        <taxon>rosids</taxon>
        <taxon>malvids</taxon>
        <taxon>Brassicales</taxon>
        <taxon>Brassicaceae</taxon>
        <taxon>Camelineae</taxon>
        <taxon>Arabidopsis</taxon>
    </lineage>
</organism>
<accession>Q8S8E9</accession>
<reference key="1">
    <citation type="journal article" date="1999" name="Nature">
        <title>Sequence and analysis of chromosome 2 of the plant Arabidopsis thaliana.</title>
        <authorList>
            <person name="Lin X."/>
            <person name="Kaul S."/>
            <person name="Rounsley S."/>
            <person name="Shea T.P."/>
            <person name="Benito M.I."/>
            <person name="Town C.D."/>
            <person name="Fujii C.Y."/>
            <person name="Mason T."/>
            <person name="Bowman C.L."/>
            <person name="Barnstead M."/>
            <person name="Feldblyum T.V."/>
            <person name="Buell C.R."/>
            <person name="Ketchum K.A."/>
            <person name="Lee J."/>
            <person name="Ronning C.M."/>
            <person name="Koo H.L."/>
            <person name="Moffat K.S."/>
            <person name="Cronin L.A."/>
            <person name="Shen M."/>
            <person name="Pai G."/>
            <person name="Van Aken S."/>
            <person name="Umayam L."/>
            <person name="Tallon L.J."/>
            <person name="Gill J.E."/>
            <person name="Adams M.D."/>
            <person name="Carrera A.J."/>
            <person name="Creasy T.H."/>
            <person name="Goodman H.M."/>
            <person name="Somerville C.R."/>
            <person name="Copenhaver G.P."/>
            <person name="Preuss D."/>
            <person name="Nierman W.C."/>
            <person name="White O."/>
            <person name="Eisen J.A."/>
            <person name="Salzberg S.L."/>
            <person name="Fraser C.M."/>
            <person name="Venter J.C."/>
        </authorList>
    </citation>
    <scope>NUCLEOTIDE SEQUENCE [LARGE SCALE GENOMIC DNA]</scope>
    <source>
        <strain>cv. Columbia</strain>
    </source>
</reference>
<keyword evidence="1" id="KW-0808">Transferase</keyword>
<name>Q8S8E9_ARATH</name>
<reference evidence="1" key="3">
    <citation type="submission" date="2002-02" db="EMBL/GenBank/DDBJ databases">
        <authorList>
            <person name="Town C.D."/>
            <person name="Kaul S."/>
        </authorList>
    </citation>
    <scope>NUCLEOTIDE SEQUENCE</scope>
</reference>
<protein>
    <submittedName>
        <fullName evidence="1">Putative reverse transcriptase</fullName>
    </submittedName>
</protein>
<dbReference type="GO" id="GO:0003964">
    <property type="term" value="F:RNA-directed DNA polymerase activity"/>
    <property type="evidence" value="ECO:0007669"/>
    <property type="project" value="UniProtKB-KW"/>
</dbReference>